<accession>A0AAV0VEU0</accession>
<dbReference type="Proteomes" id="UP001162029">
    <property type="component" value="Unassembled WGS sequence"/>
</dbReference>
<gene>
    <name evidence="2" type="ORF">PDE001_LOCUS11376</name>
</gene>
<dbReference type="AlphaFoldDB" id="A0AAV0VEU0"/>
<feature type="chain" id="PRO_5043426728" evidence="1">
    <location>
        <begin position="21"/>
        <end position="137"/>
    </location>
</feature>
<protein>
    <submittedName>
        <fullName evidence="2">Uncharacterized protein</fullName>
    </submittedName>
</protein>
<sequence>MMKISALAIAAAIAIANVSAAYQPALRSAAMPAEAAPGAMTTPDGKKKEQFWGGPWGGLGWGGRWGGGCCGGFGWGCGLGWDCFEGESRIEMKHTFTPTSVSFIPRWVKLASIKMYFKKTKMLSQAILDGLVYRRWS</sequence>
<proteinExistence type="predicted"/>
<evidence type="ECO:0000256" key="1">
    <source>
        <dbReference type="SAM" id="SignalP"/>
    </source>
</evidence>
<keyword evidence="1" id="KW-0732">Signal</keyword>
<dbReference type="EMBL" id="CANTFM010002516">
    <property type="protein sequence ID" value="CAI5746380.1"/>
    <property type="molecule type" value="Genomic_DNA"/>
</dbReference>
<organism evidence="2 3">
    <name type="scientific">Peronospora destructor</name>
    <dbReference type="NCBI Taxonomy" id="86335"/>
    <lineage>
        <taxon>Eukaryota</taxon>
        <taxon>Sar</taxon>
        <taxon>Stramenopiles</taxon>
        <taxon>Oomycota</taxon>
        <taxon>Peronosporomycetes</taxon>
        <taxon>Peronosporales</taxon>
        <taxon>Peronosporaceae</taxon>
        <taxon>Peronospora</taxon>
    </lineage>
</organism>
<keyword evidence="3" id="KW-1185">Reference proteome</keyword>
<reference evidence="2" key="1">
    <citation type="submission" date="2022-12" db="EMBL/GenBank/DDBJ databases">
        <authorList>
            <person name="Webb A."/>
        </authorList>
    </citation>
    <scope>NUCLEOTIDE SEQUENCE</scope>
    <source>
        <strain evidence="2">Pd1</strain>
    </source>
</reference>
<feature type="signal peptide" evidence="1">
    <location>
        <begin position="1"/>
        <end position="20"/>
    </location>
</feature>
<name>A0AAV0VEU0_9STRA</name>
<comment type="caution">
    <text evidence="2">The sequence shown here is derived from an EMBL/GenBank/DDBJ whole genome shotgun (WGS) entry which is preliminary data.</text>
</comment>
<evidence type="ECO:0000313" key="3">
    <source>
        <dbReference type="Proteomes" id="UP001162029"/>
    </source>
</evidence>
<evidence type="ECO:0000313" key="2">
    <source>
        <dbReference type="EMBL" id="CAI5746380.1"/>
    </source>
</evidence>